<organism evidence="1 2">
    <name type="scientific">Sulfobacillus acidophilus (strain ATCC 700253 / DSM 10332 / NAL)</name>
    <dbReference type="NCBI Taxonomy" id="679936"/>
    <lineage>
        <taxon>Bacteria</taxon>
        <taxon>Bacillati</taxon>
        <taxon>Bacillota</taxon>
        <taxon>Clostridia</taxon>
        <taxon>Eubacteriales</taxon>
        <taxon>Clostridiales Family XVII. Incertae Sedis</taxon>
        <taxon>Sulfobacillus</taxon>
    </lineage>
</organism>
<dbReference type="AlphaFoldDB" id="G8TYU8"/>
<evidence type="ECO:0000313" key="1">
    <source>
        <dbReference type="EMBL" id="AEW05127.1"/>
    </source>
</evidence>
<dbReference type="STRING" id="679936.Sulac_1630"/>
<dbReference type="InterPro" id="IPR009359">
    <property type="entry name" value="PaaB"/>
</dbReference>
<sequence length="112" mass="12714">MSSEYPVYEVFGRREPLGFHTHVGSIRAASPELALQMAREAFFRRESAVDIWVVSQDAIFSAATEPAYLPEVGEDKKYRMPSGYDNAPHWKRFKARAMTIEEVAEEMTGKKG</sequence>
<reference evidence="1 2" key="2">
    <citation type="journal article" date="2012" name="Stand. Genomic Sci.">
        <title>Complete genome sequence of the moderately thermophilic mineral-sulfide-oxidizing firmicute Sulfobacillus acidophilus type strain (NAL(T)).</title>
        <authorList>
            <person name="Anderson I."/>
            <person name="Chertkov O."/>
            <person name="Chen A."/>
            <person name="Saunders E."/>
            <person name="Lapidus A."/>
            <person name="Nolan M."/>
            <person name="Lucas S."/>
            <person name="Hammon N."/>
            <person name="Deshpande S."/>
            <person name="Cheng J.F."/>
            <person name="Han C."/>
            <person name="Tapia R."/>
            <person name="Goodwin L.A."/>
            <person name="Pitluck S."/>
            <person name="Liolios K."/>
            <person name="Pagani I."/>
            <person name="Ivanova N."/>
            <person name="Mikhailova N."/>
            <person name="Pati A."/>
            <person name="Palaniappan K."/>
            <person name="Land M."/>
            <person name="Pan C."/>
            <person name="Rohde M."/>
            <person name="Pukall R."/>
            <person name="Goker M."/>
            <person name="Detter J.C."/>
            <person name="Woyke T."/>
            <person name="Bristow J."/>
            <person name="Eisen J.A."/>
            <person name="Markowitz V."/>
            <person name="Hugenholtz P."/>
            <person name="Kyrpides N.C."/>
            <person name="Klenk H.P."/>
            <person name="Mavromatis K."/>
        </authorList>
    </citation>
    <scope>NUCLEOTIDE SEQUENCE [LARGE SCALE GENOMIC DNA]</scope>
    <source>
        <strain evidence="2">ATCC 700253 / DSM 10332 / NAL</strain>
    </source>
</reference>
<dbReference type="Proteomes" id="UP000005439">
    <property type="component" value="Chromosome"/>
</dbReference>
<proteinExistence type="predicted"/>
<keyword evidence="2" id="KW-1185">Reference proteome</keyword>
<dbReference type="Gene3D" id="3.10.20.520">
    <property type="entry name" value="Phenylacetic acid degradation B"/>
    <property type="match status" value="1"/>
</dbReference>
<name>G8TYU8_SULAD</name>
<reference evidence="2" key="1">
    <citation type="submission" date="2011-12" db="EMBL/GenBank/DDBJ databases">
        <title>The complete genome of chromosome of Sulfobacillus acidophilus DSM 10332.</title>
        <authorList>
            <person name="Lucas S."/>
            <person name="Han J."/>
            <person name="Lapidus A."/>
            <person name="Bruce D."/>
            <person name="Goodwin L."/>
            <person name="Pitluck S."/>
            <person name="Peters L."/>
            <person name="Kyrpides N."/>
            <person name="Mavromatis K."/>
            <person name="Ivanova N."/>
            <person name="Mikhailova N."/>
            <person name="Chertkov O."/>
            <person name="Saunders E."/>
            <person name="Detter J.C."/>
            <person name="Tapia R."/>
            <person name="Han C."/>
            <person name="Land M."/>
            <person name="Hauser L."/>
            <person name="Markowitz V."/>
            <person name="Cheng J.-F."/>
            <person name="Hugenholtz P."/>
            <person name="Woyke T."/>
            <person name="Wu D."/>
            <person name="Pukall R."/>
            <person name="Gehrich-Schroeter G."/>
            <person name="Schneider S."/>
            <person name="Klenk H.-P."/>
            <person name="Eisen J.A."/>
        </authorList>
    </citation>
    <scope>NUCLEOTIDE SEQUENCE [LARGE SCALE GENOMIC DNA]</scope>
    <source>
        <strain evidence="2">ATCC 700253 / DSM 10332 / NAL</strain>
    </source>
</reference>
<dbReference type="EMBL" id="CP003179">
    <property type="protein sequence ID" value="AEW05127.1"/>
    <property type="molecule type" value="Genomic_DNA"/>
</dbReference>
<dbReference type="PATRIC" id="fig|679936.5.peg.1698"/>
<evidence type="ECO:0000313" key="2">
    <source>
        <dbReference type="Proteomes" id="UP000005439"/>
    </source>
</evidence>
<gene>
    <name evidence="1" type="ordered locus">Sulac_1630</name>
</gene>
<dbReference type="InterPro" id="IPR038693">
    <property type="entry name" value="PaaB_sf"/>
</dbReference>
<dbReference type="HOGENOM" id="CLU_166737_0_0_9"/>
<accession>G8TYU8</accession>
<dbReference type="KEGG" id="sap:Sulac_1630"/>
<protein>
    <submittedName>
        <fullName evidence="1">Phenylacetic acid degradation B</fullName>
    </submittedName>
</protein>
<dbReference type="Pfam" id="PF06243">
    <property type="entry name" value="PaaB"/>
    <property type="match status" value="1"/>
</dbReference>